<reference evidence="2 3" key="1">
    <citation type="submission" date="2019-02" db="EMBL/GenBank/DDBJ databases">
        <title>Dyella amyloliquefaciens sp. nov., isolated from forest soil.</title>
        <authorList>
            <person name="Gao Z.-H."/>
            <person name="Qiu L.-H."/>
        </authorList>
    </citation>
    <scope>NUCLEOTIDE SEQUENCE [LARGE SCALE GENOMIC DNA]</scope>
    <source>
        <strain evidence="2 3">KACC 12747</strain>
    </source>
</reference>
<sequence>MEIERVQLQAHGDHGGMLIALEQERNVPFEIRRVYYIFATKSDVHRGRHAHRHLHQLAVAVRGSVTFLLDDGTGPVEIVLNDPSQGLMLGRMVWRELYDFSDDCVLMVLADQLYDPADYITDYAAFISEVTGAMYPEDMAACQGR</sequence>
<name>A0A4R0YXJ1_9GAMM</name>
<dbReference type="Gene3D" id="2.60.120.10">
    <property type="entry name" value="Jelly Rolls"/>
    <property type="match status" value="1"/>
</dbReference>
<dbReference type="Proteomes" id="UP000291822">
    <property type="component" value="Unassembled WGS sequence"/>
</dbReference>
<proteinExistence type="predicted"/>
<evidence type="ECO:0000313" key="2">
    <source>
        <dbReference type="EMBL" id="TCI10224.1"/>
    </source>
</evidence>
<keyword evidence="3" id="KW-1185">Reference proteome</keyword>
<dbReference type="InterPro" id="IPR014710">
    <property type="entry name" value="RmlC-like_jellyroll"/>
</dbReference>
<dbReference type="SUPFAM" id="SSF51182">
    <property type="entry name" value="RmlC-like cupins"/>
    <property type="match status" value="1"/>
</dbReference>
<evidence type="ECO:0000313" key="3">
    <source>
        <dbReference type="Proteomes" id="UP000291822"/>
    </source>
</evidence>
<dbReference type="EMBL" id="SJTG01000002">
    <property type="protein sequence ID" value="TCI10224.1"/>
    <property type="molecule type" value="Genomic_DNA"/>
</dbReference>
<accession>A0A4R0YXJ1</accession>
<evidence type="ECO:0000259" key="1">
    <source>
        <dbReference type="Pfam" id="PF05523"/>
    </source>
</evidence>
<protein>
    <submittedName>
        <fullName evidence="2">WxcM-like domain-containing protein</fullName>
    </submittedName>
</protein>
<feature type="domain" description="Sugar 3,4-ketoisomerase QdtA cupin" evidence="1">
    <location>
        <begin position="4"/>
        <end position="130"/>
    </location>
</feature>
<gene>
    <name evidence="2" type="ORF">EZM97_15080</name>
</gene>
<dbReference type="InterPro" id="IPR008894">
    <property type="entry name" value="QdtA_cupin_dom"/>
</dbReference>
<comment type="caution">
    <text evidence="2">The sequence shown here is derived from an EMBL/GenBank/DDBJ whole genome shotgun (WGS) entry which is preliminary data.</text>
</comment>
<dbReference type="RefSeq" id="WP_131408038.1">
    <property type="nucleotide sequence ID" value="NZ_SJTG01000002.1"/>
</dbReference>
<organism evidence="2 3">
    <name type="scientific">Dyella soli</name>
    <dbReference type="NCBI Taxonomy" id="522319"/>
    <lineage>
        <taxon>Bacteria</taxon>
        <taxon>Pseudomonadati</taxon>
        <taxon>Pseudomonadota</taxon>
        <taxon>Gammaproteobacteria</taxon>
        <taxon>Lysobacterales</taxon>
        <taxon>Rhodanobacteraceae</taxon>
        <taxon>Dyella</taxon>
    </lineage>
</organism>
<dbReference type="InterPro" id="IPR011051">
    <property type="entry name" value="RmlC_Cupin_sf"/>
</dbReference>
<dbReference type="Pfam" id="PF05523">
    <property type="entry name" value="FdtA"/>
    <property type="match status" value="1"/>
</dbReference>
<dbReference type="CDD" id="cd20292">
    <property type="entry name" value="cupin_QdtA-like"/>
    <property type="match status" value="1"/>
</dbReference>
<dbReference type="AlphaFoldDB" id="A0A4R0YXJ1"/>